<dbReference type="InterPro" id="IPR050109">
    <property type="entry name" value="HTH-type_TetR-like_transc_reg"/>
</dbReference>
<dbReference type="PANTHER" id="PTHR30055">
    <property type="entry name" value="HTH-TYPE TRANSCRIPTIONAL REGULATOR RUTR"/>
    <property type="match status" value="1"/>
</dbReference>
<dbReference type="OrthoDB" id="5242433at2"/>
<evidence type="ECO:0000313" key="7">
    <source>
        <dbReference type="Proteomes" id="UP000061839"/>
    </source>
</evidence>
<keyword evidence="1" id="KW-0805">Transcription regulation</keyword>
<dbReference type="InterPro" id="IPR041583">
    <property type="entry name" value="TetR_C_31"/>
</dbReference>
<feature type="domain" description="HTH tetR-type" evidence="5">
    <location>
        <begin position="11"/>
        <end position="71"/>
    </location>
</feature>
<dbReference type="AlphaFoldDB" id="A0A0D4BZK4"/>
<dbReference type="Gene3D" id="1.10.357.10">
    <property type="entry name" value="Tetracycline Repressor, domain 2"/>
    <property type="match status" value="1"/>
</dbReference>
<dbReference type="Pfam" id="PF17940">
    <property type="entry name" value="TetR_C_31"/>
    <property type="match status" value="1"/>
</dbReference>
<reference evidence="6 7" key="1">
    <citation type="journal article" date="2015" name="Genome Announc.">
        <title>Complete Genome Sequencing of Protease-Producing Novel Arthrobacter sp. Strain IHBB 11108 Using PacBio Single-Molecule Real-Time Sequencing Technology.</title>
        <authorList>
            <person name="Kiran S."/>
            <person name="Swarnkar M.K."/>
            <person name="Pal M."/>
            <person name="Thakur R."/>
            <person name="Tewari R."/>
            <person name="Singh A.K."/>
            <person name="Gulati A."/>
        </authorList>
    </citation>
    <scope>NUCLEOTIDE SEQUENCE [LARGE SCALE GENOMIC DNA]</scope>
    <source>
        <strain evidence="6 7">IHBB 11108</strain>
    </source>
</reference>
<dbReference type="SUPFAM" id="SSF46689">
    <property type="entry name" value="Homeodomain-like"/>
    <property type="match status" value="1"/>
</dbReference>
<dbReference type="GO" id="GO:0000976">
    <property type="term" value="F:transcription cis-regulatory region binding"/>
    <property type="evidence" value="ECO:0007669"/>
    <property type="project" value="TreeGrafter"/>
</dbReference>
<evidence type="ECO:0000313" key="6">
    <source>
        <dbReference type="EMBL" id="AJT41882.1"/>
    </source>
</evidence>
<dbReference type="PANTHER" id="PTHR30055:SF234">
    <property type="entry name" value="HTH-TYPE TRANSCRIPTIONAL REGULATOR BETI"/>
    <property type="match status" value="1"/>
</dbReference>
<dbReference type="EMBL" id="CP011005">
    <property type="protein sequence ID" value="AJT41882.1"/>
    <property type="molecule type" value="Genomic_DNA"/>
</dbReference>
<feature type="DNA-binding region" description="H-T-H motif" evidence="4">
    <location>
        <begin position="34"/>
        <end position="53"/>
    </location>
</feature>
<gene>
    <name evidence="6" type="ORF">UM93_10805</name>
</gene>
<dbReference type="PROSITE" id="PS50977">
    <property type="entry name" value="HTH_TETR_2"/>
    <property type="match status" value="1"/>
</dbReference>
<dbReference type="Proteomes" id="UP000061839">
    <property type="component" value="Chromosome"/>
</dbReference>
<organism evidence="6 7">
    <name type="scientific">Psychromicrobium lacuslunae</name>
    <dbReference type="NCBI Taxonomy" id="1618207"/>
    <lineage>
        <taxon>Bacteria</taxon>
        <taxon>Bacillati</taxon>
        <taxon>Actinomycetota</taxon>
        <taxon>Actinomycetes</taxon>
        <taxon>Micrococcales</taxon>
        <taxon>Micrococcaceae</taxon>
        <taxon>Psychromicrobium</taxon>
    </lineage>
</organism>
<keyword evidence="7" id="KW-1185">Reference proteome</keyword>
<proteinExistence type="predicted"/>
<dbReference type="Pfam" id="PF00440">
    <property type="entry name" value="TetR_N"/>
    <property type="match status" value="1"/>
</dbReference>
<keyword evidence="2 4" id="KW-0238">DNA-binding</keyword>
<evidence type="ECO:0000256" key="2">
    <source>
        <dbReference type="ARBA" id="ARBA00023125"/>
    </source>
</evidence>
<protein>
    <recommendedName>
        <fullName evidence="5">HTH tetR-type domain-containing protein</fullName>
    </recommendedName>
</protein>
<dbReference type="InterPro" id="IPR009057">
    <property type="entry name" value="Homeodomain-like_sf"/>
</dbReference>
<dbReference type="STRING" id="1618207.UM93_10805"/>
<keyword evidence="3" id="KW-0804">Transcription</keyword>
<name>A0A0D4BZK4_9MICC</name>
<dbReference type="RefSeq" id="WP_045075525.1">
    <property type="nucleotide sequence ID" value="NZ_CP011005.1"/>
</dbReference>
<evidence type="ECO:0000256" key="3">
    <source>
        <dbReference type="ARBA" id="ARBA00023163"/>
    </source>
</evidence>
<dbReference type="GO" id="GO:0003700">
    <property type="term" value="F:DNA-binding transcription factor activity"/>
    <property type="evidence" value="ECO:0007669"/>
    <property type="project" value="TreeGrafter"/>
</dbReference>
<dbReference type="PATRIC" id="fig|1618207.4.peg.2190"/>
<evidence type="ECO:0000256" key="1">
    <source>
        <dbReference type="ARBA" id="ARBA00023015"/>
    </source>
</evidence>
<evidence type="ECO:0000256" key="4">
    <source>
        <dbReference type="PROSITE-ProRule" id="PRU00335"/>
    </source>
</evidence>
<sequence>MPQKTVQDRAKVKQQRIVDAALTLLRTEGPAGITLRAVAAEAGVPASSVAYYYPTLVELIQEAFATYLRALAATIESAAEAAISDPQDFRTMAAVLAAQVTSRDGAALLPLLETYLAVAREPTLYPDAARQLAEIPLSVDRFLAAHGFRDSEDLAHAIISLIEGYALRRALVGGSAGADRASLQQALEFLFAGNLAKDD</sequence>
<dbReference type="KEGG" id="ari:UM93_10805"/>
<dbReference type="InterPro" id="IPR001647">
    <property type="entry name" value="HTH_TetR"/>
</dbReference>
<accession>A0A0D4BZK4</accession>
<evidence type="ECO:0000259" key="5">
    <source>
        <dbReference type="PROSITE" id="PS50977"/>
    </source>
</evidence>
<dbReference type="HOGENOM" id="CLU_069356_21_2_11"/>